<keyword evidence="1" id="KW-1133">Transmembrane helix</keyword>
<dbReference type="InterPro" id="IPR010828">
    <property type="entry name" value="Atf2/Sli1-like"/>
</dbReference>
<dbReference type="Gene3D" id="3.30.559.10">
    <property type="entry name" value="Chloramphenicol acetyltransferase-like domain"/>
    <property type="match status" value="1"/>
</dbReference>
<feature type="transmembrane region" description="Helical" evidence="1">
    <location>
        <begin position="436"/>
        <end position="457"/>
    </location>
</feature>
<dbReference type="Gene3D" id="3.30.559.30">
    <property type="entry name" value="Nonribosomal peptide synthetase, condensation domain"/>
    <property type="match status" value="1"/>
</dbReference>
<accession>A0ABS8DED7</accession>
<dbReference type="RefSeq" id="WP_066736357.1">
    <property type="nucleotide sequence ID" value="NZ_JAJCIQ010000002.1"/>
</dbReference>
<dbReference type="Pfam" id="PF19845">
    <property type="entry name" value="DUF6320"/>
    <property type="match status" value="1"/>
</dbReference>
<dbReference type="PANTHER" id="PTHR28037:SF1">
    <property type="entry name" value="ALCOHOL O-ACETYLTRANSFERASE 1-RELATED"/>
    <property type="match status" value="1"/>
</dbReference>
<comment type="caution">
    <text evidence="2">The sequence shown here is derived from an EMBL/GenBank/DDBJ whole genome shotgun (WGS) entry which is preliminary data.</text>
</comment>
<evidence type="ECO:0000256" key="1">
    <source>
        <dbReference type="SAM" id="Phobius"/>
    </source>
</evidence>
<feature type="transmembrane region" description="Helical" evidence="1">
    <location>
        <begin position="549"/>
        <end position="568"/>
    </location>
</feature>
<reference evidence="2 3" key="1">
    <citation type="submission" date="2021-10" db="EMBL/GenBank/DDBJ databases">
        <title>Collection of gut derived symbiotic bacterial strains cultured from healthy donors.</title>
        <authorList>
            <person name="Lin H."/>
            <person name="Littmann E."/>
            <person name="Kohout C."/>
            <person name="Pamer E.G."/>
        </authorList>
    </citation>
    <scope>NUCLEOTIDE SEQUENCE [LARGE SCALE GENOMIC DNA]</scope>
    <source>
        <strain evidence="2 3">DFI.1.165</strain>
    </source>
</reference>
<keyword evidence="1" id="KW-0472">Membrane</keyword>
<feature type="transmembrane region" description="Helical" evidence="1">
    <location>
        <begin position="463"/>
        <end position="484"/>
    </location>
</feature>
<feature type="transmembrane region" description="Helical" evidence="1">
    <location>
        <begin position="521"/>
        <end position="542"/>
    </location>
</feature>
<keyword evidence="3" id="KW-1185">Reference proteome</keyword>
<evidence type="ECO:0000313" key="2">
    <source>
        <dbReference type="EMBL" id="MCB7386775.1"/>
    </source>
</evidence>
<keyword evidence="1" id="KW-0812">Transmembrane</keyword>
<feature type="transmembrane region" description="Helical" evidence="1">
    <location>
        <begin position="496"/>
        <end position="515"/>
    </location>
</feature>
<sequence>MQQSKGAYWRKLDNAAKLFSAASNKRDTRVFRFYCELKEEVIEEKLQQALDITLEKYPIFLSVMRKGLFWHYLEKSSLRPIVRREYREPCSMLYVRDKKELLFEVTYYKRRINFEVFHALTDGTGASEFVRELVKNYLLLVHEKEGLKDVVLSKETITVDDQEDDSFSKYYSEQFLRKKGEKKKKPKAYQIRRSRGQMGSLEVTEAEIPVKALSAKAKEYGVSMTVLLTAIFLCAIHEKMTKRQEEKPVVLMVPVNLRKYFPSDSLLNFFSWIEPGYKFGDKEDTLKDVVAKTAEIFQRDLTKENMTRTMNDYIRFEMNPILRFTPLEFKNLCISAGARFSEKDVTAIFSNMGIIHMPEEYVPYIQRFGVYTSTPKVELCMCSFEDMVYLGFTSRYDSTNIKRNFFRILEELGVPVKRLEPEFPDEAKEANLGLRVFKIFSFLCIVAVVAAVSVDYLNASEPIHLSLLVSGGVLSMWLALAMGFYKRHNLLKNAMWQLLIITIGCFIWDGATGWRGWSVDFVLPIVGVIIQVSMVIISRIFYRLAKDYMIYFIMAAGYSIILPFILLLTGAVKVAVPTVICIGFSVILLAALIIFKGREFREEMEKKFHV</sequence>
<feature type="transmembrane region" description="Helical" evidence="1">
    <location>
        <begin position="574"/>
        <end position="595"/>
    </location>
</feature>
<dbReference type="SUPFAM" id="SSF52777">
    <property type="entry name" value="CoA-dependent acyltransferases"/>
    <property type="match status" value="1"/>
</dbReference>
<proteinExistence type="predicted"/>
<dbReference type="Pfam" id="PF07247">
    <property type="entry name" value="AATase"/>
    <property type="match status" value="1"/>
</dbReference>
<gene>
    <name evidence="2" type="ORF">LIZ65_05695</name>
</gene>
<name>A0ABS8DED7_9FIRM</name>
<protein>
    <submittedName>
        <fullName evidence="2">DUF6320 domain-containing protein</fullName>
    </submittedName>
</protein>
<dbReference type="InterPro" id="IPR023213">
    <property type="entry name" value="CAT-like_dom_sf"/>
</dbReference>
<dbReference type="PANTHER" id="PTHR28037">
    <property type="entry name" value="ALCOHOL O-ACETYLTRANSFERASE 1-RELATED"/>
    <property type="match status" value="1"/>
</dbReference>
<organism evidence="2 3">
    <name type="scientific">Bariatricus massiliensis</name>
    <dbReference type="NCBI Taxonomy" id="1745713"/>
    <lineage>
        <taxon>Bacteria</taxon>
        <taxon>Bacillati</taxon>
        <taxon>Bacillota</taxon>
        <taxon>Clostridia</taxon>
        <taxon>Lachnospirales</taxon>
        <taxon>Lachnospiraceae</taxon>
        <taxon>Bariatricus</taxon>
    </lineage>
</organism>
<feature type="transmembrane region" description="Helical" evidence="1">
    <location>
        <begin position="220"/>
        <end position="237"/>
    </location>
</feature>
<dbReference type="InterPro" id="IPR052058">
    <property type="entry name" value="Alcohol_O-acetyltransferase"/>
</dbReference>
<evidence type="ECO:0000313" key="3">
    <source>
        <dbReference type="Proteomes" id="UP001299546"/>
    </source>
</evidence>
<dbReference type="EMBL" id="JAJCIS010000002">
    <property type="protein sequence ID" value="MCB7386775.1"/>
    <property type="molecule type" value="Genomic_DNA"/>
</dbReference>
<dbReference type="InterPro" id="IPR046283">
    <property type="entry name" value="DUF6320"/>
</dbReference>
<dbReference type="Proteomes" id="UP001299546">
    <property type="component" value="Unassembled WGS sequence"/>
</dbReference>